<dbReference type="EMBL" id="KQ435697">
    <property type="protein sequence ID" value="KOX80774.1"/>
    <property type="molecule type" value="Genomic_DNA"/>
</dbReference>
<evidence type="ECO:0000313" key="3">
    <source>
        <dbReference type="Proteomes" id="UP000053105"/>
    </source>
</evidence>
<keyword evidence="3" id="KW-1185">Reference proteome</keyword>
<reference evidence="2 3" key="1">
    <citation type="submission" date="2015-07" db="EMBL/GenBank/DDBJ databases">
        <title>The genome of Melipona quadrifasciata.</title>
        <authorList>
            <person name="Pan H."/>
            <person name="Kapheim K."/>
        </authorList>
    </citation>
    <scope>NUCLEOTIDE SEQUENCE [LARGE SCALE GENOMIC DNA]</scope>
    <source>
        <strain evidence="2">0111107301</strain>
        <tissue evidence="2">Whole body</tissue>
    </source>
</reference>
<feature type="region of interest" description="Disordered" evidence="1">
    <location>
        <begin position="1"/>
        <end position="32"/>
    </location>
</feature>
<dbReference type="Proteomes" id="UP000053105">
    <property type="component" value="Unassembled WGS sequence"/>
</dbReference>
<gene>
    <name evidence="2" type="ORF">WN51_03836</name>
</gene>
<evidence type="ECO:0000313" key="2">
    <source>
        <dbReference type="EMBL" id="KOX80774.1"/>
    </source>
</evidence>
<protein>
    <submittedName>
        <fullName evidence="2">Uncharacterized protein</fullName>
    </submittedName>
</protein>
<sequence length="122" mass="13715">MADKSEWDYSVQNALPHPPTHQHTYIQPGHNPKSCRYRGNRSDIDTCAHTFDGNRIGRERDAERMVTRKRVSAGGGGRRPSFVSPYPVTPPFSKRRTRNRAASFKDAKSPRGSSRPIVGLDP</sequence>
<name>A0A0N0U7I5_9HYME</name>
<proteinExistence type="predicted"/>
<evidence type="ECO:0000256" key="1">
    <source>
        <dbReference type="SAM" id="MobiDB-lite"/>
    </source>
</evidence>
<accession>A0A0N0U7I5</accession>
<feature type="region of interest" description="Disordered" evidence="1">
    <location>
        <begin position="59"/>
        <end position="122"/>
    </location>
</feature>
<organism evidence="2 3">
    <name type="scientific">Melipona quadrifasciata</name>
    <dbReference type="NCBI Taxonomy" id="166423"/>
    <lineage>
        <taxon>Eukaryota</taxon>
        <taxon>Metazoa</taxon>
        <taxon>Ecdysozoa</taxon>
        <taxon>Arthropoda</taxon>
        <taxon>Hexapoda</taxon>
        <taxon>Insecta</taxon>
        <taxon>Pterygota</taxon>
        <taxon>Neoptera</taxon>
        <taxon>Endopterygota</taxon>
        <taxon>Hymenoptera</taxon>
        <taxon>Apocrita</taxon>
        <taxon>Aculeata</taxon>
        <taxon>Apoidea</taxon>
        <taxon>Anthophila</taxon>
        <taxon>Apidae</taxon>
        <taxon>Melipona</taxon>
    </lineage>
</organism>
<dbReference type="AlphaFoldDB" id="A0A0N0U7I5"/>